<comment type="caution">
    <text evidence="2">The sequence shown here is derived from an EMBL/GenBank/DDBJ whole genome shotgun (WGS) entry which is preliminary data.</text>
</comment>
<protein>
    <submittedName>
        <fullName evidence="2">Uncharacterized protein</fullName>
    </submittedName>
</protein>
<evidence type="ECO:0000313" key="3">
    <source>
        <dbReference type="Proteomes" id="UP000007148"/>
    </source>
</evidence>
<dbReference type="AlphaFoldDB" id="G4U066"/>
<reference evidence="2 3" key="1">
    <citation type="journal article" date="2011" name="PLoS Pathog.">
        <title>Endophytic Life Strategies Decoded by Genome and Transcriptome Analyses of the Mutualistic Root Symbiont Piriformospora indica.</title>
        <authorList>
            <person name="Zuccaro A."/>
            <person name="Lahrmann U."/>
            <person name="Guldener U."/>
            <person name="Langen G."/>
            <person name="Pfiffi S."/>
            <person name="Biedenkopf D."/>
            <person name="Wong P."/>
            <person name="Samans B."/>
            <person name="Grimm C."/>
            <person name="Basiewicz M."/>
            <person name="Murat C."/>
            <person name="Martin F."/>
            <person name="Kogel K.H."/>
        </authorList>
    </citation>
    <scope>NUCLEOTIDE SEQUENCE [LARGE SCALE GENOMIC DNA]</scope>
    <source>
        <strain evidence="2 3">DSM 11827</strain>
    </source>
</reference>
<dbReference type="InParanoid" id="G4U066"/>
<feature type="compositionally biased region" description="Polar residues" evidence="1">
    <location>
        <begin position="91"/>
        <end position="123"/>
    </location>
</feature>
<sequence>MLKTSGVRDSLTFFTAPALQRSVALQTRRQPLPITRCPDVTAVLNGTDTKSRITGKTITLRPRLREAFSKLIRPADRVKIAVNNWIHDTHASQNDPHVTSSQPIADQTNSQRKTASAQTTTRP</sequence>
<feature type="region of interest" description="Disordered" evidence="1">
    <location>
        <begin position="88"/>
        <end position="123"/>
    </location>
</feature>
<gene>
    <name evidence="2" type="ORF">PIIN_10942</name>
</gene>
<proteinExistence type="predicted"/>
<organism evidence="2 3">
    <name type="scientific">Serendipita indica (strain DSM 11827)</name>
    <name type="common">Root endophyte fungus</name>
    <name type="synonym">Piriformospora indica</name>
    <dbReference type="NCBI Taxonomy" id="1109443"/>
    <lineage>
        <taxon>Eukaryota</taxon>
        <taxon>Fungi</taxon>
        <taxon>Dikarya</taxon>
        <taxon>Basidiomycota</taxon>
        <taxon>Agaricomycotina</taxon>
        <taxon>Agaricomycetes</taxon>
        <taxon>Sebacinales</taxon>
        <taxon>Serendipitaceae</taxon>
        <taxon>Serendipita</taxon>
    </lineage>
</organism>
<dbReference type="Proteomes" id="UP000007148">
    <property type="component" value="Unassembled WGS sequence"/>
</dbReference>
<accession>G4U066</accession>
<dbReference type="HOGENOM" id="CLU_2016142_0_0_1"/>
<evidence type="ECO:0000256" key="1">
    <source>
        <dbReference type="SAM" id="MobiDB-lite"/>
    </source>
</evidence>
<dbReference type="EMBL" id="CAFZ01001142">
    <property type="protein sequence ID" value="CCA76959.1"/>
    <property type="molecule type" value="Genomic_DNA"/>
</dbReference>
<evidence type="ECO:0000313" key="2">
    <source>
        <dbReference type="EMBL" id="CCA76959.1"/>
    </source>
</evidence>
<keyword evidence="3" id="KW-1185">Reference proteome</keyword>
<name>G4U066_SERID</name>